<keyword evidence="4" id="KW-1185">Reference proteome</keyword>
<dbReference type="InterPro" id="IPR056690">
    <property type="entry name" value="DUF7788"/>
</dbReference>
<dbReference type="Pfam" id="PF11443">
    <property type="entry name" value="DUF2828"/>
    <property type="match status" value="2"/>
</dbReference>
<feature type="domain" description="DUF2828" evidence="1">
    <location>
        <begin position="14"/>
        <end position="104"/>
    </location>
</feature>
<gene>
    <name evidence="3" type="ORF">NE619_13330</name>
</gene>
<dbReference type="PANTHER" id="PTHR31373">
    <property type="entry name" value="OS06G0652100 PROTEIN"/>
    <property type="match status" value="1"/>
</dbReference>
<dbReference type="RefSeq" id="WP_256132890.1">
    <property type="nucleotide sequence ID" value="NZ_JANFXK010000015.1"/>
</dbReference>
<dbReference type="InterPro" id="IPR036465">
    <property type="entry name" value="vWFA_dom_sf"/>
</dbReference>
<proteinExistence type="predicted"/>
<dbReference type="InterPro" id="IPR011205">
    <property type="entry name" value="UCP015417_vWA"/>
</dbReference>
<name>A0ABT1RR88_9FIRM</name>
<dbReference type="Pfam" id="PF25043">
    <property type="entry name" value="DUF7788"/>
    <property type="match status" value="1"/>
</dbReference>
<evidence type="ECO:0000259" key="1">
    <source>
        <dbReference type="Pfam" id="PF11443"/>
    </source>
</evidence>
<feature type="domain" description="DUF2828" evidence="1">
    <location>
        <begin position="130"/>
        <end position="276"/>
    </location>
</feature>
<dbReference type="PIRSF" id="PIRSF015417">
    <property type="entry name" value="T31B5_30_vWA"/>
    <property type="match status" value="1"/>
</dbReference>
<dbReference type="PANTHER" id="PTHR31373:SF27">
    <property type="entry name" value="TROVE DOMAIN-CONTAINING PROTEIN"/>
    <property type="match status" value="1"/>
</dbReference>
<evidence type="ECO:0000313" key="4">
    <source>
        <dbReference type="Proteomes" id="UP001524502"/>
    </source>
</evidence>
<protein>
    <submittedName>
        <fullName evidence="3">DUF2828 domain-containing protein</fullName>
    </submittedName>
</protein>
<accession>A0ABT1RR88</accession>
<sequence length="485" mass="55731">MLQFLKREANKTQTENGAAAYRTTDSDCVDLFAVIGALRNQKEEQIMERFARAYAENPDMAMKILFFARDVRGGLGERRSFRVILRWLAFHNARSVRKNISFICEYGRYDDLLVLLDTPCEAEALSYIQSQLNADLDALEKSGKVSLLAKWLPSVNASSPETVRRAKKIARSLGMNDQQYRKSLVRLRSEIRIIENNLREKDYTFDYAKQPSRAMLKYRKAFFRNDRSRYEAFLEQVRNGAATLHTGTLTPYDIITPFFRENTAEDERRSIDVTWNAQEDFTRGENALVVADGSASMYYGSNTLPAAVAISLAIYFGERNEGPFKNHFITFSHKPQLVEIKGRTIYEKVVYCTGFNEVANTDIQKVFELVLKTAVKNRLPQKELPETIYIISDMEFDSCTENAQMTNFEYAKRMFSKHGYALPRLVFWNVDSRNRQQPVKLNEQGAALVSGCSPRIFSMISSGNLTPYAYMMEVLNSERYDRITA</sequence>
<organism evidence="3 4">
    <name type="scientific">Anaerovorax odorimutans</name>
    <dbReference type="NCBI Taxonomy" id="109327"/>
    <lineage>
        <taxon>Bacteria</taxon>
        <taxon>Bacillati</taxon>
        <taxon>Bacillota</taxon>
        <taxon>Clostridia</taxon>
        <taxon>Peptostreptococcales</taxon>
        <taxon>Anaerovoracaceae</taxon>
        <taxon>Anaerovorax</taxon>
    </lineage>
</organism>
<dbReference type="Gene3D" id="3.40.50.410">
    <property type="entry name" value="von Willebrand factor, type A domain"/>
    <property type="match status" value="1"/>
</dbReference>
<evidence type="ECO:0000259" key="2">
    <source>
        <dbReference type="Pfam" id="PF25043"/>
    </source>
</evidence>
<dbReference type="Proteomes" id="UP001524502">
    <property type="component" value="Unassembled WGS sequence"/>
</dbReference>
<feature type="domain" description="DUF7788" evidence="2">
    <location>
        <begin position="286"/>
        <end position="459"/>
    </location>
</feature>
<evidence type="ECO:0000313" key="3">
    <source>
        <dbReference type="EMBL" id="MCQ4637710.1"/>
    </source>
</evidence>
<dbReference type="EMBL" id="JANFXK010000015">
    <property type="protein sequence ID" value="MCQ4637710.1"/>
    <property type="molecule type" value="Genomic_DNA"/>
</dbReference>
<comment type="caution">
    <text evidence="3">The sequence shown here is derived from an EMBL/GenBank/DDBJ whole genome shotgun (WGS) entry which is preliminary data.</text>
</comment>
<dbReference type="InterPro" id="IPR058580">
    <property type="entry name" value="DUF2828"/>
</dbReference>
<reference evidence="3 4" key="1">
    <citation type="submission" date="2022-06" db="EMBL/GenBank/DDBJ databases">
        <title>Isolation of gut microbiota from human fecal samples.</title>
        <authorList>
            <person name="Pamer E.G."/>
            <person name="Barat B."/>
            <person name="Waligurski E."/>
            <person name="Medina S."/>
            <person name="Paddock L."/>
            <person name="Mostad J."/>
        </authorList>
    </citation>
    <scope>NUCLEOTIDE SEQUENCE [LARGE SCALE GENOMIC DNA]</scope>
    <source>
        <strain evidence="3 4">SL.3.17</strain>
    </source>
</reference>